<dbReference type="SUPFAM" id="SSF57603">
    <property type="entry name" value="FnI-like domain"/>
    <property type="match status" value="1"/>
</dbReference>
<dbReference type="PROSITE" id="PS50092">
    <property type="entry name" value="TSP1"/>
    <property type="match status" value="1"/>
</dbReference>
<evidence type="ECO:0000259" key="10">
    <source>
        <dbReference type="PROSITE" id="PS51323"/>
    </source>
</evidence>
<feature type="domain" description="IGFBP N-terminal" evidence="10">
    <location>
        <begin position="54"/>
        <end position="130"/>
    </location>
</feature>
<sequence>MEGGCMVSHHSPQWHRCFPEEIDRKGETEEPGLSLKMDQREAMLAGSLLLSFIIQVWCQLCGGPCHNCPWPAARCPPGVPVVLDGCHCCQMCARQEGESCSERLVCDSRLGLRCDYSASYPGGPGECVSQNSLGCDLDGVRFEEGQTFQPSCAQLCHCLGGGVTCVPLCSDDLRVPDAATCANAQLVRPPGRCCREWACDAQDNSVYLDAVMADNPLERPPEREAGRPDLSGGDVAVSPGQGPASHCIKQSTDWSPCSRSCGPGVSTRSSNQNWACRPQSQTRLCQVRSCRATAVPQSMSQVGTGACESSYESSVPIRLQHRGCLSLRAYRPRFCGPRCPDGRCCRPHRTRTIRLVFSCPPGRTLHLQVMVIESCSCHRHFCPHAQLSAYGRATPWL</sequence>
<dbReference type="SMART" id="SM00041">
    <property type="entry name" value="CT"/>
    <property type="match status" value="1"/>
</dbReference>
<dbReference type="Pfam" id="PF19035">
    <property type="entry name" value="TSP1_CCN"/>
    <property type="match status" value="1"/>
</dbReference>
<dbReference type="PANTHER" id="PTHR11348:SF22">
    <property type="entry name" value="CCN FAMILY MEMBER 5"/>
    <property type="match status" value="1"/>
</dbReference>
<evidence type="ECO:0000259" key="8">
    <source>
        <dbReference type="PROSITE" id="PS01225"/>
    </source>
</evidence>
<dbReference type="GO" id="GO:0007155">
    <property type="term" value="P:cell adhesion"/>
    <property type="evidence" value="ECO:0007669"/>
    <property type="project" value="TreeGrafter"/>
</dbReference>
<evidence type="ECO:0000256" key="7">
    <source>
        <dbReference type="SAM" id="MobiDB-lite"/>
    </source>
</evidence>
<keyword evidence="3" id="KW-0964">Secreted</keyword>
<dbReference type="InterPro" id="IPR000884">
    <property type="entry name" value="TSP1_rpt"/>
</dbReference>
<evidence type="ECO:0008006" key="13">
    <source>
        <dbReference type="Google" id="ProtNLM"/>
    </source>
</evidence>
<evidence type="ECO:0000256" key="1">
    <source>
        <dbReference type="ARBA" id="ARBA00004613"/>
    </source>
</evidence>
<keyword evidence="12" id="KW-1185">Reference proteome</keyword>
<accession>A0A3P8YAA6</accession>
<comment type="similarity">
    <text evidence="2">Belongs to the CCN family.</text>
</comment>
<evidence type="ECO:0000256" key="3">
    <source>
        <dbReference type="ARBA" id="ARBA00022525"/>
    </source>
</evidence>
<reference evidence="11" key="3">
    <citation type="submission" date="2025-08" db="UniProtKB">
        <authorList>
            <consortium name="Ensembl"/>
        </authorList>
    </citation>
    <scope>IDENTIFICATION</scope>
</reference>
<dbReference type="InterPro" id="IPR001007">
    <property type="entry name" value="VWF_dom"/>
</dbReference>
<evidence type="ECO:0000313" key="12">
    <source>
        <dbReference type="Proteomes" id="UP000265140"/>
    </source>
</evidence>
<evidence type="ECO:0000256" key="4">
    <source>
        <dbReference type="ARBA" id="ARBA00022729"/>
    </source>
</evidence>
<dbReference type="Bgee" id="ENSELUG00000013216">
    <property type="expression patterns" value="Expressed in stomach and 4 other cell types or tissues"/>
</dbReference>
<dbReference type="Pfam" id="PF00219">
    <property type="entry name" value="IGFBP"/>
    <property type="match status" value="1"/>
</dbReference>
<dbReference type="PROSITE" id="PS51323">
    <property type="entry name" value="IGFBP_N_2"/>
    <property type="match status" value="1"/>
</dbReference>
<keyword evidence="5" id="KW-1015">Disulfide bond</keyword>
<dbReference type="OrthoDB" id="365605at2759"/>
<comment type="subcellular location">
    <subcellularLocation>
        <location evidence="1">Secreted</location>
    </subcellularLocation>
</comment>
<dbReference type="Ensembl" id="ENSELUT00000021455.3">
    <property type="protein sequence ID" value="ENSELUP00000013016.2"/>
    <property type="gene ID" value="ENSELUG00000013216.3"/>
</dbReference>
<dbReference type="InterPro" id="IPR043973">
    <property type="entry name" value="TSP1_CCN"/>
</dbReference>
<dbReference type="GO" id="GO:0045597">
    <property type="term" value="P:positive regulation of cell differentiation"/>
    <property type="evidence" value="ECO:0007669"/>
    <property type="project" value="TreeGrafter"/>
</dbReference>
<dbReference type="PROSITE" id="PS50184">
    <property type="entry name" value="VWFC_2"/>
    <property type="match status" value="1"/>
</dbReference>
<protein>
    <recommendedName>
        <fullName evidence="13">Cellular communication network factor 5</fullName>
    </recommendedName>
</protein>
<dbReference type="SUPFAM" id="SSF57184">
    <property type="entry name" value="Growth factor receptor domain"/>
    <property type="match status" value="1"/>
</dbReference>
<dbReference type="GO" id="GO:0005615">
    <property type="term" value="C:extracellular space"/>
    <property type="evidence" value="ECO:0007669"/>
    <property type="project" value="TreeGrafter"/>
</dbReference>
<dbReference type="InParanoid" id="A0A3P8YAA6"/>
<dbReference type="PANTHER" id="PTHR11348">
    <property type="entry name" value="CONNECTIVE TISSUE GROWTH FACTOR-RELATED"/>
    <property type="match status" value="1"/>
</dbReference>
<dbReference type="GeneTree" id="ENSGT00940000160207"/>
<dbReference type="Pfam" id="PF00007">
    <property type="entry name" value="Cys_knot"/>
    <property type="match status" value="1"/>
</dbReference>
<dbReference type="InterPro" id="IPR000867">
    <property type="entry name" value="IGFBP-like"/>
</dbReference>
<dbReference type="GO" id="GO:0008201">
    <property type="term" value="F:heparin binding"/>
    <property type="evidence" value="ECO:0007669"/>
    <property type="project" value="TreeGrafter"/>
</dbReference>
<name>A0A3P8YAA6_ESOLU</name>
<dbReference type="InterPro" id="IPR006207">
    <property type="entry name" value="Cys_knot_C"/>
</dbReference>
<feature type="compositionally biased region" description="Basic and acidic residues" evidence="7">
    <location>
        <begin position="217"/>
        <end position="227"/>
    </location>
</feature>
<dbReference type="PROSITE" id="PS01185">
    <property type="entry name" value="CTCK_1"/>
    <property type="match status" value="1"/>
</dbReference>
<reference evidence="11" key="2">
    <citation type="submission" date="2020-02" db="EMBL/GenBank/DDBJ databases">
        <title>Esox lucius (northern pike) genome, fEsoLuc1, primary haplotype.</title>
        <authorList>
            <person name="Myers G."/>
            <person name="Karagic N."/>
            <person name="Meyer A."/>
            <person name="Pippel M."/>
            <person name="Reichard M."/>
            <person name="Winkler S."/>
            <person name="Tracey A."/>
            <person name="Sims Y."/>
            <person name="Howe K."/>
            <person name="Rhie A."/>
            <person name="Formenti G."/>
            <person name="Durbin R."/>
            <person name="Fedrigo O."/>
            <person name="Jarvis E.D."/>
        </authorList>
    </citation>
    <scope>NUCLEOTIDE SEQUENCE [LARGE SCALE GENOMIC DNA]</scope>
</reference>
<keyword evidence="4" id="KW-0732">Signal</keyword>
<dbReference type="AlphaFoldDB" id="A0A3P8YAA6"/>
<evidence type="ECO:0000259" key="9">
    <source>
        <dbReference type="PROSITE" id="PS50184"/>
    </source>
</evidence>
<comment type="caution">
    <text evidence="6">Lacks conserved residue(s) required for the propagation of feature annotation.</text>
</comment>
<feature type="region of interest" description="Disordered" evidence="7">
    <location>
        <begin position="217"/>
        <end position="242"/>
    </location>
</feature>
<evidence type="ECO:0000256" key="2">
    <source>
        <dbReference type="ARBA" id="ARBA00008125"/>
    </source>
</evidence>
<reference evidence="11" key="4">
    <citation type="submission" date="2025-09" db="UniProtKB">
        <authorList>
            <consortium name="Ensembl"/>
        </authorList>
    </citation>
    <scope>IDENTIFICATION</scope>
</reference>
<dbReference type="GO" id="GO:0007165">
    <property type="term" value="P:signal transduction"/>
    <property type="evidence" value="ECO:0007669"/>
    <property type="project" value="InterPro"/>
</dbReference>
<dbReference type="Proteomes" id="UP000265140">
    <property type="component" value="Chromosome 17"/>
</dbReference>
<dbReference type="SMART" id="SM00214">
    <property type="entry name" value="VWC"/>
    <property type="match status" value="1"/>
</dbReference>
<dbReference type="GO" id="GO:0031012">
    <property type="term" value="C:extracellular matrix"/>
    <property type="evidence" value="ECO:0007669"/>
    <property type="project" value="TreeGrafter"/>
</dbReference>
<dbReference type="InterPro" id="IPR050941">
    <property type="entry name" value="CCN"/>
</dbReference>
<reference evidence="12" key="1">
    <citation type="journal article" date="2014" name="PLoS ONE">
        <title>The genome and linkage map of the northern pike (Esox lucius): conserved synteny revealed between the salmonid sister group and the Neoteleostei.</title>
        <authorList>
            <person name="Rondeau E.B."/>
            <person name="Minkley D.R."/>
            <person name="Leong J.S."/>
            <person name="Messmer A.M."/>
            <person name="Jantzen J.R."/>
            <person name="von Schalburg K.R."/>
            <person name="Lemon C."/>
            <person name="Bird N.H."/>
            <person name="Koop B.F."/>
        </authorList>
    </citation>
    <scope>NUCLEOTIDE SEQUENCE</scope>
</reference>
<dbReference type="GO" id="GO:0005178">
    <property type="term" value="F:integrin binding"/>
    <property type="evidence" value="ECO:0007669"/>
    <property type="project" value="TreeGrafter"/>
</dbReference>
<dbReference type="SMART" id="SM00121">
    <property type="entry name" value="IB"/>
    <property type="match status" value="1"/>
</dbReference>
<evidence type="ECO:0000256" key="5">
    <source>
        <dbReference type="ARBA" id="ARBA00023157"/>
    </source>
</evidence>
<evidence type="ECO:0000313" key="11">
    <source>
        <dbReference type="Ensembl" id="ENSELUP00000013016.2"/>
    </source>
</evidence>
<evidence type="ECO:0000256" key="6">
    <source>
        <dbReference type="PROSITE-ProRule" id="PRU00039"/>
    </source>
</evidence>
<dbReference type="PROSITE" id="PS01225">
    <property type="entry name" value="CTCK_2"/>
    <property type="match status" value="1"/>
</dbReference>
<organism evidence="11 12">
    <name type="scientific">Esox lucius</name>
    <name type="common">Northern pike</name>
    <dbReference type="NCBI Taxonomy" id="8010"/>
    <lineage>
        <taxon>Eukaryota</taxon>
        <taxon>Metazoa</taxon>
        <taxon>Chordata</taxon>
        <taxon>Craniata</taxon>
        <taxon>Vertebrata</taxon>
        <taxon>Euteleostomi</taxon>
        <taxon>Actinopterygii</taxon>
        <taxon>Neopterygii</taxon>
        <taxon>Teleostei</taxon>
        <taxon>Protacanthopterygii</taxon>
        <taxon>Esociformes</taxon>
        <taxon>Esocidae</taxon>
        <taxon>Esox</taxon>
    </lineage>
</organism>
<feature type="domain" description="VWFC" evidence="9">
    <location>
        <begin position="135"/>
        <end position="200"/>
    </location>
</feature>
<dbReference type="InterPro" id="IPR006208">
    <property type="entry name" value="Glyco_hormone_CN"/>
</dbReference>
<proteinExistence type="inferred from homology"/>
<gene>
    <name evidence="11" type="primary">CCN5</name>
</gene>
<feature type="domain" description="CTCK" evidence="8">
    <location>
        <begin position="307"/>
        <end position="383"/>
    </location>
</feature>
<dbReference type="InterPro" id="IPR009030">
    <property type="entry name" value="Growth_fac_rcpt_cys_sf"/>
</dbReference>
<dbReference type="OMA" id="CEGMENT"/>